<feature type="region of interest" description="Disordered" evidence="1">
    <location>
        <begin position="1"/>
        <end position="37"/>
    </location>
</feature>
<dbReference type="RefSeq" id="XP_009544590.1">
    <property type="nucleotide sequence ID" value="XM_009546295.1"/>
</dbReference>
<dbReference type="Proteomes" id="UP000030671">
    <property type="component" value="Unassembled WGS sequence"/>
</dbReference>
<gene>
    <name evidence="2" type="ORF">HETIRDRAFT_313703</name>
</gene>
<dbReference type="GeneID" id="20670056"/>
<feature type="compositionally biased region" description="Low complexity" evidence="1">
    <location>
        <begin position="112"/>
        <end position="123"/>
    </location>
</feature>
<reference evidence="2 3" key="1">
    <citation type="journal article" date="2012" name="New Phytol.">
        <title>Insight into trade-off between wood decay and parasitism from the genome of a fungal forest pathogen.</title>
        <authorList>
            <person name="Olson A."/>
            <person name="Aerts A."/>
            <person name="Asiegbu F."/>
            <person name="Belbahri L."/>
            <person name="Bouzid O."/>
            <person name="Broberg A."/>
            <person name="Canback B."/>
            <person name="Coutinho P.M."/>
            <person name="Cullen D."/>
            <person name="Dalman K."/>
            <person name="Deflorio G."/>
            <person name="van Diepen L.T."/>
            <person name="Dunand C."/>
            <person name="Duplessis S."/>
            <person name="Durling M."/>
            <person name="Gonthier P."/>
            <person name="Grimwood J."/>
            <person name="Fossdal C.G."/>
            <person name="Hansson D."/>
            <person name="Henrissat B."/>
            <person name="Hietala A."/>
            <person name="Himmelstrand K."/>
            <person name="Hoffmeister D."/>
            <person name="Hogberg N."/>
            <person name="James T.Y."/>
            <person name="Karlsson M."/>
            <person name="Kohler A."/>
            <person name="Kues U."/>
            <person name="Lee Y.H."/>
            <person name="Lin Y.C."/>
            <person name="Lind M."/>
            <person name="Lindquist E."/>
            <person name="Lombard V."/>
            <person name="Lucas S."/>
            <person name="Lunden K."/>
            <person name="Morin E."/>
            <person name="Murat C."/>
            <person name="Park J."/>
            <person name="Raffaello T."/>
            <person name="Rouze P."/>
            <person name="Salamov A."/>
            <person name="Schmutz J."/>
            <person name="Solheim H."/>
            <person name="Stahlberg J."/>
            <person name="Velez H."/>
            <person name="de Vries R.P."/>
            <person name="Wiebenga A."/>
            <person name="Woodward S."/>
            <person name="Yakovlev I."/>
            <person name="Garbelotto M."/>
            <person name="Martin F."/>
            <person name="Grigoriev I.V."/>
            <person name="Stenlid J."/>
        </authorList>
    </citation>
    <scope>NUCLEOTIDE SEQUENCE [LARGE SCALE GENOMIC DNA]</scope>
    <source>
        <strain evidence="2 3">TC 32-1</strain>
    </source>
</reference>
<feature type="region of interest" description="Disordered" evidence="1">
    <location>
        <begin position="74"/>
        <end position="138"/>
    </location>
</feature>
<sequence>MVMDTRSSSRQSGTTVRTSCYRPFRLPLPRHPRLEPPRIRLLSPLAPPRMCGPTTPPIRPPLPRLAYPRLFALPPSMPRTPATQCARPPPVAPRQEAQIRLSRAPTPPRSYPSPSQSSTTLSPVDHPTSPSTHDSLETMPDQLNVDTWLQDKAGRELAARCPGRPVALRGVKVPVDKSCCRNGRVLSAAARLPTAQIRRR</sequence>
<dbReference type="HOGENOM" id="CLU_1514081_0_0_1"/>
<dbReference type="EMBL" id="KI925456">
    <property type="protein sequence ID" value="ETW84969.1"/>
    <property type="molecule type" value="Genomic_DNA"/>
</dbReference>
<protein>
    <submittedName>
        <fullName evidence="2">Uncharacterized protein</fullName>
    </submittedName>
</protein>
<keyword evidence="3" id="KW-1185">Reference proteome</keyword>
<organism evidence="2 3">
    <name type="scientific">Heterobasidion irregulare (strain TC 32-1)</name>
    <dbReference type="NCBI Taxonomy" id="747525"/>
    <lineage>
        <taxon>Eukaryota</taxon>
        <taxon>Fungi</taxon>
        <taxon>Dikarya</taxon>
        <taxon>Basidiomycota</taxon>
        <taxon>Agaricomycotina</taxon>
        <taxon>Agaricomycetes</taxon>
        <taxon>Russulales</taxon>
        <taxon>Bondarzewiaceae</taxon>
        <taxon>Heterobasidion</taxon>
        <taxon>Heterobasidion annosum species complex</taxon>
    </lineage>
</organism>
<name>W4KGX9_HETIT</name>
<accession>W4KGX9</accession>
<proteinExistence type="predicted"/>
<dbReference type="AlphaFoldDB" id="W4KGX9"/>
<dbReference type="InParanoid" id="W4KGX9"/>
<evidence type="ECO:0000313" key="2">
    <source>
        <dbReference type="EMBL" id="ETW84969.1"/>
    </source>
</evidence>
<feature type="compositionally biased region" description="Polar residues" evidence="1">
    <location>
        <begin position="1"/>
        <end position="18"/>
    </location>
</feature>
<evidence type="ECO:0000313" key="3">
    <source>
        <dbReference type="Proteomes" id="UP000030671"/>
    </source>
</evidence>
<dbReference type="KEGG" id="hir:HETIRDRAFT_313703"/>
<evidence type="ECO:0000256" key="1">
    <source>
        <dbReference type="SAM" id="MobiDB-lite"/>
    </source>
</evidence>